<keyword evidence="3" id="KW-1185">Reference proteome</keyword>
<protein>
    <recommendedName>
        <fullName evidence="1">YgjP-like metallopeptidase domain-containing protein</fullName>
    </recommendedName>
</protein>
<reference evidence="2 3" key="1">
    <citation type="journal article" date="2011" name="J. Bacteriol.">
        <title>Complete genome sequence and updated annotation of Desulfovibrio alaskensis G20.</title>
        <authorList>
            <person name="Hauser L.J."/>
            <person name="Land M.L."/>
            <person name="Brown S.D."/>
            <person name="Larimer F."/>
            <person name="Keller K.L."/>
            <person name="Rapp-Giles B.J."/>
            <person name="Price M.N."/>
            <person name="Lin M."/>
            <person name="Bruce D.C."/>
            <person name="Detter J.C."/>
            <person name="Tapia R."/>
            <person name="Han C.S."/>
            <person name="Goodwin L.A."/>
            <person name="Cheng J.F."/>
            <person name="Pitluck S."/>
            <person name="Copeland A."/>
            <person name="Lucas S."/>
            <person name="Nolan M."/>
            <person name="Lapidus A.L."/>
            <person name="Palumbo A.V."/>
            <person name="Wall J.D."/>
        </authorList>
    </citation>
    <scope>NUCLEOTIDE SEQUENCE [LARGE SCALE GENOMIC DNA]</scope>
    <source>
        <strain evidence="3">ATCC BAA 1058 / DSM 17464 / G20</strain>
    </source>
</reference>
<dbReference type="AlphaFoldDB" id="Q30Z32"/>
<dbReference type="PANTHER" id="PTHR30399">
    <property type="entry name" value="UNCHARACTERIZED PROTEIN YGJP"/>
    <property type="match status" value="1"/>
</dbReference>
<dbReference type="PANTHER" id="PTHR30399:SF1">
    <property type="entry name" value="UTP PYROPHOSPHATASE"/>
    <property type="match status" value="1"/>
</dbReference>
<dbReference type="Pfam" id="PF01863">
    <property type="entry name" value="YgjP-like"/>
    <property type="match status" value="1"/>
</dbReference>
<dbReference type="InterPro" id="IPR002725">
    <property type="entry name" value="YgjP-like_metallopeptidase"/>
</dbReference>
<evidence type="ECO:0000313" key="3">
    <source>
        <dbReference type="Proteomes" id="UP000002710"/>
    </source>
</evidence>
<organism evidence="2 3">
    <name type="scientific">Oleidesulfovibrio alaskensis (strain ATCC BAA-1058 / DSM 17464 / G20)</name>
    <name type="common">Desulfovibrio alaskensis</name>
    <dbReference type="NCBI Taxonomy" id="207559"/>
    <lineage>
        <taxon>Bacteria</taxon>
        <taxon>Pseudomonadati</taxon>
        <taxon>Thermodesulfobacteriota</taxon>
        <taxon>Desulfovibrionia</taxon>
        <taxon>Desulfovibrionales</taxon>
        <taxon>Desulfovibrionaceae</taxon>
        <taxon>Oleidesulfovibrio</taxon>
    </lineage>
</organism>
<dbReference type="InterPro" id="IPR053136">
    <property type="entry name" value="UTP_pyrophosphatase-like"/>
</dbReference>
<evidence type="ECO:0000313" key="2">
    <source>
        <dbReference type="EMBL" id="ABB39064.1"/>
    </source>
</evidence>
<dbReference type="KEGG" id="dde:Dde_2267"/>
<sequence>MSLRLISSGLEVVLPAGADPALASVFVREHHDWIAEAVKRNRARLEPVLCRPLFPEELQLRATGETFRLRVTAATGKSSLSVNRSELCVAVAGTGSDAAVMMLLGWLKRKGHAFLVPRCRELAERHGLEPAAVRIAVPGRRWGSCSARGTVMLNARLLFLPPALCDAVIYHELAHLVFLDHSQKFWRYLVQLQPDAVTHDTALKEAGRYLPGWAAMR</sequence>
<dbReference type="EMBL" id="CP000112">
    <property type="protein sequence ID" value="ABB39064.1"/>
    <property type="molecule type" value="Genomic_DNA"/>
</dbReference>
<name>Q30Z32_OLEA2</name>
<dbReference type="RefSeq" id="WP_011368150.1">
    <property type="nucleotide sequence ID" value="NC_007519.1"/>
</dbReference>
<accession>Q30Z32</accession>
<gene>
    <name evidence="2" type="ordered locus">Dde_2267</name>
</gene>
<proteinExistence type="predicted"/>
<dbReference type="Gene3D" id="3.30.2010.10">
    <property type="entry name" value="Metalloproteases ('zincins'), catalytic domain"/>
    <property type="match status" value="1"/>
</dbReference>
<feature type="domain" description="YgjP-like metallopeptidase" evidence="1">
    <location>
        <begin position="2"/>
        <end position="205"/>
    </location>
</feature>
<dbReference type="Proteomes" id="UP000002710">
    <property type="component" value="Chromosome"/>
</dbReference>
<dbReference type="eggNOG" id="COG1451">
    <property type="taxonomic scope" value="Bacteria"/>
</dbReference>
<evidence type="ECO:0000259" key="1">
    <source>
        <dbReference type="Pfam" id="PF01863"/>
    </source>
</evidence>
<dbReference type="CDD" id="cd07344">
    <property type="entry name" value="M48_yhfN_like"/>
    <property type="match status" value="1"/>
</dbReference>
<dbReference type="HOGENOM" id="CLU_065947_2_2_7"/>